<organism evidence="9 11">
    <name type="scientific">Amycolatopsis azurea DSM 43854</name>
    <dbReference type="NCBI Taxonomy" id="1238180"/>
    <lineage>
        <taxon>Bacteria</taxon>
        <taxon>Bacillati</taxon>
        <taxon>Actinomycetota</taxon>
        <taxon>Actinomycetes</taxon>
        <taxon>Pseudonocardiales</taxon>
        <taxon>Pseudonocardiaceae</taxon>
        <taxon>Amycolatopsis</taxon>
    </lineage>
</organism>
<feature type="transmembrane region" description="Helical" evidence="7">
    <location>
        <begin position="300"/>
        <end position="318"/>
    </location>
</feature>
<dbReference type="AlphaFoldDB" id="M2PJU6"/>
<accession>M2PJU6</accession>
<feature type="transmembrane region" description="Helical" evidence="7">
    <location>
        <begin position="394"/>
        <end position="416"/>
    </location>
</feature>
<feature type="transmembrane region" description="Helical" evidence="7">
    <location>
        <begin position="436"/>
        <end position="459"/>
    </location>
</feature>
<comment type="caution">
    <text evidence="9">The sequence shown here is derived from an EMBL/GenBank/DDBJ whole genome shotgun (WGS) entry which is preliminary data.</text>
</comment>
<keyword evidence="6 7" id="KW-0472">Membrane</keyword>
<evidence type="ECO:0000256" key="4">
    <source>
        <dbReference type="ARBA" id="ARBA00022692"/>
    </source>
</evidence>
<dbReference type="PROSITE" id="PS50850">
    <property type="entry name" value="MFS"/>
    <property type="match status" value="1"/>
</dbReference>
<keyword evidence="2" id="KW-0813">Transport</keyword>
<feature type="transmembrane region" description="Helical" evidence="7">
    <location>
        <begin position="103"/>
        <end position="128"/>
    </location>
</feature>
<dbReference type="PATRIC" id="fig|1238180.3.peg.5689"/>
<feature type="transmembrane region" description="Helical" evidence="7">
    <location>
        <begin position="48"/>
        <end position="66"/>
    </location>
</feature>
<feature type="transmembrane region" description="Helical" evidence="7">
    <location>
        <begin position="199"/>
        <end position="219"/>
    </location>
</feature>
<evidence type="ECO:0000313" key="12">
    <source>
        <dbReference type="Proteomes" id="UP000188551"/>
    </source>
</evidence>
<dbReference type="SUPFAM" id="SSF103473">
    <property type="entry name" value="MFS general substrate transporter"/>
    <property type="match status" value="1"/>
</dbReference>
<feature type="transmembrane region" description="Helical" evidence="7">
    <location>
        <begin position="12"/>
        <end position="36"/>
    </location>
</feature>
<evidence type="ECO:0000256" key="5">
    <source>
        <dbReference type="ARBA" id="ARBA00022989"/>
    </source>
</evidence>
<dbReference type="GO" id="GO:0022857">
    <property type="term" value="F:transmembrane transporter activity"/>
    <property type="evidence" value="ECO:0007669"/>
    <property type="project" value="InterPro"/>
</dbReference>
<evidence type="ECO:0000313" key="11">
    <source>
        <dbReference type="Proteomes" id="UP000014137"/>
    </source>
</evidence>
<feature type="transmembrane region" description="Helical" evidence="7">
    <location>
        <begin position="140"/>
        <end position="159"/>
    </location>
</feature>
<keyword evidence="4 7" id="KW-0812">Transmembrane</keyword>
<gene>
    <name evidence="10" type="ORF">B0293_05150</name>
    <name evidence="9" type="ORF">C791_5773</name>
</gene>
<feature type="domain" description="Major facilitator superfamily (MFS) profile" evidence="8">
    <location>
        <begin position="12"/>
        <end position="463"/>
    </location>
</feature>
<feature type="transmembrane region" description="Helical" evidence="7">
    <location>
        <begin position="165"/>
        <end position="187"/>
    </location>
</feature>
<evidence type="ECO:0000256" key="1">
    <source>
        <dbReference type="ARBA" id="ARBA00004651"/>
    </source>
</evidence>
<evidence type="ECO:0000256" key="2">
    <source>
        <dbReference type="ARBA" id="ARBA00022448"/>
    </source>
</evidence>
<feature type="transmembrane region" description="Helical" evidence="7">
    <location>
        <begin position="225"/>
        <end position="243"/>
    </location>
</feature>
<dbReference type="EMBL" id="MUXN01000002">
    <property type="protein sequence ID" value="OOC08244.1"/>
    <property type="molecule type" value="Genomic_DNA"/>
</dbReference>
<feature type="transmembrane region" description="Helical" evidence="7">
    <location>
        <begin position="330"/>
        <end position="350"/>
    </location>
</feature>
<dbReference type="CDD" id="cd17321">
    <property type="entry name" value="MFS_MMR_MDR_like"/>
    <property type="match status" value="1"/>
</dbReference>
<dbReference type="InterPro" id="IPR036259">
    <property type="entry name" value="MFS_trans_sf"/>
</dbReference>
<comment type="subcellular location">
    <subcellularLocation>
        <location evidence="1">Cell membrane</location>
        <topology evidence="1">Multi-pass membrane protein</topology>
    </subcellularLocation>
</comment>
<feature type="transmembrane region" description="Helical" evidence="7">
    <location>
        <begin position="78"/>
        <end position="97"/>
    </location>
</feature>
<evidence type="ECO:0000259" key="8">
    <source>
        <dbReference type="PROSITE" id="PS50850"/>
    </source>
</evidence>
<keyword evidence="3" id="KW-1003">Cell membrane</keyword>
<dbReference type="PANTHER" id="PTHR42718:SF46">
    <property type="entry name" value="BLR6921 PROTEIN"/>
    <property type="match status" value="1"/>
</dbReference>
<dbReference type="Proteomes" id="UP000014137">
    <property type="component" value="Unassembled WGS sequence"/>
</dbReference>
<dbReference type="InterPro" id="IPR020846">
    <property type="entry name" value="MFS_dom"/>
</dbReference>
<dbReference type="Gene3D" id="1.20.1720.10">
    <property type="entry name" value="Multidrug resistance protein D"/>
    <property type="match status" value="1"/>
</dbReference>
<dbReference type="EMBL" id="ANMG01000055">
    <property type="protein sequence ID" value="EMD24753.1"/>
    <property type="molecule type" value="Genomic_DNA"/>
</dbReference>
<dbReference type="Proteomes" id="UP000188551">
    <property type="component" value="Unassembled WGS sequence"/>
</dbReference>
<reference evidence="9 11" key="1">
    <citation type="submission" date="2012-10" db="EMBL/GenBank/DDBJ databases">
        <title>Genome assembly of Amycolatopsis azurea DSM 43854.</title>
        <authorList>
            <person name="Khatri I."/>
            <person name="Kaur I."/>
            <person name="Subramanian S."/>
            <person name="Mayilraj S."/>
        </authorList>
    </citation>
    <scope>NUCLEOTIDE SEQUENCE [LARGE SCALE GENOMIC DNA]</scope>
    <source>
        <strain evidence="9 11">DSM 43854</strain>
    </source>
</reference>
<keyword evidence="5 7" id="KW-1133">Transmembrane helix</keyword>
<protein>
    <submittedName>
        <fullName evidence="10">MFS transporter</fullName>
    </submittedName>
</protein>
<name>M2PJU6_9PSEU</name>
<dbReference type="RefSeq" id="WP_005162908.1">
    <property type="nucleotide sequence ID" value="NZ_ANMG01000055.1"/>
</dbReference>
<feature type="transmembrane region" description="Helical" evidence="7">
    <location>
        <begin position="362"/>
        <end position="382"/>
    </location>
</feature>
<dbReference type="Gene3D" id="1.20.1250.20">
    <property type="entry name" value="MFS general substrate transporter like domains"/>
    <property type="match status" value="1"/>
</dbReference>
<dbReference type="PANTHER" id="PTHR42718">
    <property type="entry name" value="MAJOR FACILITATOR SUPERFAMILY MULTIDRUG TRANSPORTER MFSC"/>
    <property type="match status" value="1"/>
</dbReference>
<evidence type="ECO:0000256" key="7">
    <source>
        <dbReference type="SAM" id="Phobius"/>
    </source>
</evidence>
<evidence type="ECO:0000313" key="10">
    <source>
        <dbReference type="EMBL" id="OOC08244.1"/>
    </source>
</evidence>
<dbReference type="Pfam" id="PF07690">
    <property type="entry name" value="MFS_1"/>
    <property type="match status" value="1"/>
</dbReference>
<evidence type="ECO:0000256" key="6">
    <source>
        <dbReference type="ARBA" id="ARBA00023136"/>
    </source>
</evidence>
<dbReference type="GO" id="GO:0005886">
    <property type="term" value="C:plasma membrane"/>
    <property type="evidence" value="ECO:0007669"/>
    <property type="project" value="UniProtKB-SubCell"/>
</dbReference>
<sequence>MLEEPGRSRRLALVVLCLASLMVVLDGTIVVVALPSIQADLGFTPADLAWIVNAYLVPFGGLLLFSGRLGDLIGRRRVFLIGLSVFTAASLLCGLATDQATLIAFRAVQGVGGALISSVVLGMIVTLFPGQPGQGKALGLFGFVQAGGASLGMILGGVLTQSLGWNWTMLVNVPLGLAVVLATFVFIERDEGAGLRAGVDLLGAVLVTSGAMLLVYVIVDTGAPVRRWSLLALAVLLLAGFVLRQKTAPIPLLPLSLFRSRPVTGGNVVMIFMVAGMMGFQFLTALYLRQVLEFDALTTGFAFLPTPVTNAVVALWLGPRLIGRLGARPVLAGGLLVAAAGLALLTRASVDGDYFTDVLPPLLLAGIGMGAAVPAVLGTAMSTGTPSDSGVASGLVNTTLQIGAAMGTAVLAAVAASRTASLTETSVGQREAAASGFRLAYSGSAAFVVLALLAALVLIPARKDSLSRA</sequence>
<proteinExistence type="predicted"/>
<reference evidence="10 12" key="2">
    <citation type="submission" date="2017-02" db="EMBL/GenBank/DDBJ databases">
        <title>Amycolatopsis azurea DSM 43854 draft genome.</title>
        <authorList>
            <person name="Mayilraj S."/>
        </authorList>
    </citation>
    <scope>NUCLEOTIDE SEQUENCE [LARGE SCALE GENOMIC DNA]</scope>
    <source>
        <strain evidence="10 12">DSM 43854</strain>
    </source>
</reference>
<dbReference type="OrthoDB" id="9807274at2"/>
<keyword evidence="12" id="KW-1185">Reference proteome</keyword>
<evidence type="ECO:0000256" key="3">
    <source>
        <dbReference type="ARBA" id="ARBA00022475"/>
    </source>
</evidence>
<dbReference type="InterPro" id="IPR011701">
    <property type="entry name" value="MFS"/>
</dbReference>
<evidence type="ECO:0000313" key="9">
    <source>
        <dbReference type="EMBL" id="EMD24753.1"/>
    </source>
</evidence>
<feature type="transmembrane region" description="Helical" evidence="7">
    <location>
        <begin position="264"/>
        <end position="288"/>
    </location>
</feature>